<dbReference type="AlphaFoldDB" id="A0AAF0ZSW7"/>
<proteinExistence type="predicted"/>
<dbReference type="EMBL" id="CP133621">
    <property type="protein sequence ID" value="WMV51017.1"/>
    <property type="molecule type" value="Genomic_DNA"/>
</dbReference>
<accession>A0AAF0ZSW7</accession>
<sequence length="63" mass="6910">MVPQGVLLSMNGSMRLHSCITQVDFEKEHVNQDEGSLGDQQWSSNAGHVQGVGSGRDKLFLRP</sequence>
<protein>
    <submittedName>
        <fullName evidence="2">Uncharacterized protein</fullName>
    </submittedName>
</protein>
<evidence type="ECO:0000256" key="1">
    <source>
        <dbReference type="SAM" id="MobiDB-lite"/>
    </source>
</evidence>
<keyword evidence="3" id="KW-1185">Reference proteome</keyword>
<reference evidence="2" key="1">
    <citation type="submission" date="2023-08" db="EMBL/GenBank/DDBJ databases">
        <title>A de novo genome assembly of Solanum verrucosum Schlechtendal, a Mexican diploid species geographically isolated from the other diploid A-genome species in potato relatives.</title>
        <authorList>
            <person name="Hosaka K."/>
        </authorList>
    </citation>
    <scope>NUCLEOTIDE SEQUENCE</scope>
    <source>
        <tissue evidence="2">Young leaves</tissue>
    </source>
</reference>
<organism evidence="2 3">
    <name type="scientific">Solanum verrucosum</name>
    <dbReference type="NCBI Taxonomy" id="315347"/>
    <lineage>
        <taxon>Eukaryota</taxon>
        <taxon>Viridiplantae</taxon>
        <taxon>Streptophyta</taxon>
        <taxon>Embryophyta</taxon>
        <taxon>Tracheophyta</taxon>
        <taxon>Spermatophyta</taxon>
        <taxon>Magnoliopsida</taxon>
        <taxon>eudicotyledons</taxon>
        <taxon>Gunneridae</taxon>
        <taxon>Pentapetalae</taxon>
        <taxon>asterids</taxon>
        <taxon>lamiids</taxon>
        <taxon>Solanales</taxon>
        <taxon>Solanaceae</taxon>
        <taxon>Solanoideae</taxon>
        <taxon>Solaneae</taxon>
        <taxon>Solanum</taxon>
    </lineage>
</organism>
<gene>
    <name evidence="2" type="ORF">MTR67_044402</name>
</gene>
<feature type="compositionally biased region" description="Polar residues" evidence="1">
    <location>
        <begin position="38"/>
        <end position="47"/>
    </location>
</feature>
<evidence type="ECO:0000313" key="2">
    <source>
        <dbReference type="EMBL" id="WMV51017.1"/>
    </source>
</evidence>
<feature type="region of interest" description="Disordered" evidence="1">
    <location>
        <begin position="31"/>
        <end position="63"/>
    </location>
</feature>
<evidence type="ECO:0000313" key="3">
    <source>
        <dbReference type="Proteomes" id="UP001234989"/>
    </source>
</evidence>
<dbReference type="Proteomes" id="UP001234989">
    <property type="component" value="Chromosome 10"/>
</dbReference>
<feature type="non-terminal residue" evidence="2">
    <location>
        <position position="63"/>
    </location>
</feature>
<name>A0AAF0ZSW7_SOLVR</name>